<dbReference type="EMBL" id="LNTY01000060">
    <property type="protein sequence ID" value="KXF79709.1"/>
    <property type="molecule type" value="Genomic_DNA"/>
</dbReference>
<evidence type="ECO:0008006" key="10">
    <source>
        <dbReference type="Google" id="ProtNLM"/>
    </source>
</evidence>
<accession>A0A135I2N4</accession>
<comment type="similarity">
    <text evidence="2">Belongs to the Smp family.</text>
</comment>
<reference evidence="8 9" key="1">
    <citation type="submission" date="2015-11" db="EMBL/GenBank/DDBJ databases">
        <title>Genomic Taxonomy of the Vibrionaceae.</title>
        <authorList>
            <person name="Gomez-Gil B."/>
            <person name="Enciso-Ibarra J."/>
        </authorList>
    </citation>
    <scope>NUCLEOTIDE SEQUENCE [LARGE SCALE GENOMIC DNA]</scope>
    <source>
        <strain evidence="8 9">CAIM 912</strain>
    </source>
</reference>
<evidence type="ECO:0000313" key="9">
    <source>
        <dbReference type="Proteomes" id="UP000070529"/>
    </source>
</evidence>
<keyword evidence="9" id="KW-1185">Reference proteome</keyword>
<evidence type="ECO:0000256" key="2">
    <source>
        <dbReference type="ARBA" id="ARBA00005362"/>
    </source>
</evidence>
<keyword evidence="3" id="KW-1003">Cell membrane</keyword>
<evidence type="ECO:0000256" key="4">
    <source>
        <dbReference type="ARBA" id="ARBA00022692"/>
    </source>
</evidence>
<evidence type="ECO:0000256" key="5">
    <source>
        <dbReference type="ARBA" id="ARBA00022989"/>
    </source>
</evidence>
<dbReference type="GO" id="GO:0005886">
    <property type="term" value="C:plasma membrane"/>
    <property type="evidence" value="ECO:0007669"/>
    <property type="project" value="UniProtKB-SubCell"/>
</dbReference>
<organism evidence="8 9">
    <name type="scientific">Enterovibrio coralii</name>
    <dbReference type="NCBI Taxonomy" id="294935"/>
    <lineage>
        <taxon>Bacteria</taxon>
        <taxon>Pseudomonadati</taxon>
        <taxon>Pseudomonadota</taxon>
        <taxon>Gammaproteobacteria</taxon>
        <taxon>Vibrionales</taxon>
        <taxon>Vibrionaceae</taxon>
        <taxon>Enterovibrio</taxon>
    </lineage>
</organism>
<dbReference type="AlphaFoldDB" id="A0A135I2N4"/>
<evidence type="ECO:0000256" key="6">
    <source>
        <dbReference type="ARBA" id="ARBA00023136"/>
    </source>
</evidence>
<feature type="transmembrane region" description="Helical" evidence="7">
    <location>
        <begin position="166"/>
        <end position="186"/>
    </location>
</feature>
<comment type="caution">
    <text evidence="8">The sequence shown here is derived from an EMBL/GenBank/DDBJ whole genome shotgun (WGS) entry which is preliminary data.</text>
</comment>
<evidence type="ECO:0000256" key="3">
    <source>
        <dbReference type="ARBA" id="ARBA00022475"/>
    </source>
</evidence>
<feature type="transmembrane region" description="Helical" evidence="7">
    <location>
        <begin position="12"/>
        <end position="31"/>
    </location>
</feature>
<comment type="subcellular location">
    <subcellularLocation>
        <location evidence="1">Cell membrane</location>
    </subcellularLocation>
</comment>
<dbReference type="Proteomes" id="UP000070529">
    <property type="component" value="Unassembled WGS sequence"/>
</dbReference>
<evidence type="ECO:0000256" key="1">
    <source>
        <dbReference type="ARBA" id="ARBA00004236"/>
    </source>
</evidence>
<keyword evidence="5 7" id="KW-1133">Transmembrane helix</keyword>
<keyword evidence="6 7" id="KW-0472">Membrane</keyword>
<dbReference type="OrthoDB" id="6213658at2"/>
<evidence type="ECO:0000256" key="7">
    <source>
        <dbReference type="SAM" id="Phobius"/>
    </source>
</evidence>
<name>A0A135I2N4_9GAMM</name>
<dbReference type="Pfam" id="PF10144">
    <property type="entry name" value="SMP_2"/>
    <property type="match status" value="1"/>
</dbReference>
<gene>
    <name evidence="8" type="ORF">ATN88_12315</name>
</gene>
<dbReference type="STRING" id="294935.ATN88_12315"/>
<protein>
    <recommendedName>
        <fullName evidence="10">SerB-cotransposed membrane protein</fullName>
    </recommendedName>
</protein>
<keyword evidence="4 7" id="KW-0812">Transmembrane</keyword>
<dbReference type="InterPro" id="IPR019305">
    <property type="entry name" value="Uncharacterised_Smp"/>
</dbReference>
<sequence length="202" mass="22524">MLQINKKRLKRLWQFLVVIACFGTILMLFMYSNQLNHRNYKMLYDQTESLSRVILRQAAATAYTAISGDDNETLQLLVANLQEEPLILDAAVYDVRGNVLAASVGAMPLEQLTGLNTPLAVASIGRQQLVEPIALDGHITGFVRITLEHGNVIKAASNRLEQSINLVRAMILVALVTGALLIFTFANRKDIWRSTFLLKNND</sequence>
<dbReference type="RefSeq" id="WP_067419959.1">
    <property type="nucleotide sequence ID" value="NZ_LNTY01000060.1"/>
</dbReference>
<evidence type="ECO:0000313" key="8">
    <source>
        <dbReference type="EMBL" id="KXF79709.1"/>
    </source>
</evidence>
<proteinExistence type="inferred from homology"/>